<evidence type="ECO:0000256" key="3">
    <source>
        <dbReference type="ARBA" id="ARBA00022485"/>
    </source>
</evidence>
<evidence type="ECO:0000256" key="1">
    <source>
        <dbReference type="ARBA" id="ARBA00001966"/>
    </source>
</evidence>
<dbReference type="InParanoid" id="A0A0N1IFD9"/>
<dbReference type="SMART" id="SM00525">
    <property type="entry name" value="FES"/>
    <property type="match status" value="1"/>
</dbReference>
<comment type="subcellular location">
    <subcellularLocation>
        <location evidence="13">Nucleus</location>
    </subcellularLocation>
    <subcellularLocation>
        <location evidence="13">Mitochondrion</location>
    </subcellularLocation>
</comment>
<evidence type="ECO:0000256" key="10">
    <source>
        <dbReference type="ARBA" id="ARBA00023204"/>
    </source>
</evidence>
<dbReference type="InterPro" id="IPR011257">
    <property type="entry name" value="DNA_glycosylase"/>
</dbReference>
<name>A0A0N1IFD9_PAPMA</name>
<dbReference type="AlphaFoldDB" id="A0A0N1IFD9"/>
<keyword evidence="12 13" id="KW-0326">Glycosidase</keyword>
<dbReference type="GO" id="GO:0051539">
    <property type="term" value="F:4 iron, 4 sulfur cluster binding"/>
    <property type="evidence" value="ECO:0007669"/>
    <property type="project" value="UniProtKB-KW"/>
</dbReference>
<evidence type="ECO:0000256" key="9">
    <source>
        <dbReference type="ARBA" id="ARBA00023014"/>
    </source>
</evidence>
<dbReference type="InterPro" id="IPR003265">
    <property type="entry name" value="HhH-GPD_domain"/>
</dbReference>
<keyword evidence="17" id="KW-1185">Reference proteome</keyword>
<dbReference type="PANTHER" id="PTHR43286:SF1">
    <property type="entry name" value="ENDONUCLEASE III-LIKE PROTEIN 1"/>
    <property type="match status" value="1"/>
</dbReference>
<evidence type="ECO:0000256" key="11">
    <source>
        <dbReference type="ARBA" id="ARBA00023239"/>
    </source>
</evidence>
<dbReference type="GO" id="GO:0006285">
    <property type="term" value="P:base-excision repair, AP site formation"/>
    <property type="evidence" value="ECO:0007669"/>
    <property type="project" value="UniProtKB-UniRule"/>
</dbReference>
<organism evidence="16 17">
    <name type="scientific">Papilio machaon</name>
    <name type="common">Old World swallowtail butterfly</name>
    <dbReference type="NCBI Taxonomy" id="76193"/>
    <lineage>
        <taxon>Eukaryota</taxon>
        <taxon>Metazoa</taxon>
        <taxon>Ecdysozoa</taxon>
        <taxon>Arthropoda</taxon>
        <taxon>Hexapoda</taxon>
        <taxon>Insecta</taxon>
        <taxon>Pterygota</taxon>
        <taxon>Neoptera</taxon>
        <taxon>Endopterygota</taxon>
        <taxon>Lepidoptera</taxon>
        <taxon>Glossata</taxon>
        <taxon>Ditrysia</taxon>
        <taxon>Papilionoidea</taxon>
        <taxon>Papilionidae</taxon>
        <taxon>Papilioninae</taxon>
        <taxon>Papilio</taxon>
    </lineage>
</organism>
<feature type="compositionally biased region" description="Polar residues" evidence="14">
    <location>
        <begin position="312"/>
        <end position="321"/>
    </location>
</feature>
<dbReference type="GO" id="GO:0005739">
    <property type="term" value="C:mitochondrion"/>
    <property type="evidence" value="ECO:0007669"/>
    <property type="project" value="UniProtKB-SubCell"/>
</dbReference>
<keyword evidence="8" id="KW-0408">Iron</keyword>
<evidence type="ECO:0000256" key="2">
    <source>
        <dbReference type="ARBA" id="ARBA00008343"/>
    </source>
</evidence>
<proteinExistence type="inferred from homology"/>
<dbReference type="CDD" id="cd00056">
    <property type="entry name" value="ENDO3c"/>
    <property type="match status" value="1"/>
</dbReference>
<keyword evidence="9" id="KW-0411">Iron-sulfur</keyword>
<dbReference type="STRING" id="76193.A0A0N1IFD9"/>
<keyword evidence="5 13" id="KW-0227">DNA damage</keyword>
<dbReference type="Proteomes" id="UP000053240">
    <property type="component" value="Unassembled WGS sequence"/>
</dbReference>
<keyword evidence="16" id="KW-0540">Nuclease</keyword>
<dbReference type="GO" id="GO:0005634">
    <property type="term" value="C:nucleus"/>
    <property type="evidence" value="ECO:0007669"/>
    <property type="project" value="UniProtKB-SubCell"/>
</dbReference>
<dbReference type="GO" id="GO:0000703">
    <property type="term" value="F:oxidized pyrimidine nucleobase lesion DNA N-glycosylase activity"/>
    <property type="evidence" value="ECO:0007669"/>
    <property type="project" value="UniProtKB-UniRule"/>
</dbReference>
<dbReference type="EC" id="3.2.2.-" evidence="13"/>
<feature type="compositionally biased region" description="Basic and acidic residues" evidence="14">
    <location>
        <begin position="7"/>
        <end position="22"/>
    </location>
</feature>
<evidence type="ECO:0000256" key="7">
    <source>
        <dbReference type="ARBA" id="ARBA00022946"/>
    </source>
</evidence>
<keyword evidence="10 13" id="KW-0234">DNA repair</keyword>
<evidence type="ECO:0000256" key="6">
    <source>
        <dbReference type="ARBA" id="ARBA00022801"/>
    </source>
</evidence>
<dbReference type="FunFam" id="1.10.1670.10:FF:000003">
    <property type="entry name" value="Endonuclease III homolog"/>
    <property type="match status" value="1"/>
</dbReference>
<dbReference type="Pfam" id="PF00730">
    <property type="entry name" value="HhH-GPD"/>
    <property type="match status" value="1"/>
</dbReference>
<comment type="similarity">
    <text evidence="2 13">Belongs to the Nth/MutY family.</text>
</comment>
<keyword evidence="16" id="KW-0255">Endonuclease</keyword>
<dbReference type="InterPro" id="IPR003651">
    <property type="entry name" value="Endonuclease3_FeS-loop_motif"/>
</dbReference>
<keyword evidence="4" id="KW-0479">Metal-binding</keyword>
<evidence type="ECO:0000256" key="12">
    <source>
        <dbReference type="ARBA" id="ARBA00023295"/>
    </source>
</evidence>
<feature type="region of interest" description="Disordered" evidence="14">
    <location>
        <begin position="1"/>
        <end position="25"/>
    </location>
</feature>
<keyword evidence="13" id="KW-0496">Mitochondrion</keyword>
<gene>
    <name evidence="13" type="primary">NTH1</name>
    <name evidence="16" type="ORF">RR48_03074</name>
</gene>
<dbReference type="FunCoup" id="A0A0N1IFD9">
    <property type="interactions" value="1014"/>
</dbReference>
<comment type="catalytic activity">
    <reaction evidence="13">
        <text>2'-deoxyribonucleotide-(2'-deoxyribose 5'-phosphate)-2'-deoxyribonucleotide-DNA = a 3'-end 2'-deoxyribonucleotide-(2,3-dehydro-2,3-deoxyribose 5'-phosphate)-DNA + a 5'-end 5'-phospho-2'-deoxyribonucleoside-DNA + H(+)</text>
        <dbReference type="Rhea" id="RHEA:66592"/>
        <dbReference type="Rhea" id="RHEA-COMP:13180"/>
        <dbReference type="Rhea" id="RHEA-COMP:16897"/>
        <dbReference type="Rhea" id="RHEA-COMP:17067"/>
        <dbReference type="ChEBI" id="CHEBI:15378"/>
        <dbReference type="ChEBI" id="CHEBI:136412"/>
        <dbReference type="ChEBI" id="CHEBI:157695"/>
        <dbReference type="ChEBI" id="CHEBI:167181"/>
        <dbReference type="EC" id="4.2.99.18"/>
    </reaction>
</comment>
<comment type="function">
    <text evidence="13">Bifunctional DNA N-glycosylase with associated apurinic/apyrimidinic (AP) lyase function that catalyzes the first step in base excision repair (BER), the primary repair pathway for the repair of oxidative DNA damage. The DNA N-glycosylase activity releases the damaged DNA base from DNA by cleaving the N-glycosidic bond, leaving an AP site. The AP lyase activity cleaves the phosphodiester bond 3' to the AP site by a beta-elimination. Primarily recognizes and repairs oxidative base damage of pyrimidines.</text>
</comment>
<evidence type="ECO:0000256" key="5">
    <source>
        <dbReference type="ARBA" id="ARBA00022763"/>
    </source>
</evidence>
<keyword evidence="6 13" id="KW-0378">Hydrolase</keyword>
<dbReference type="HAMAP" id="MF_03183">
    <property type="entry name" value="Endonuclease_III_Nth"/>
    <property type="match status" value="1"/>
</dbReference>
<comment type="cofactor">
    <cofactor evidence="1">
        <name>[4Fe-4S] cluster</name>
        <dbReference type="ChEBI" id="CHEBI:49883"/>
    </cofactor>
</comment>
<dbReference type="KEGG" id="pmac:106713340"/>
<accession>A0A0N1IFD9</accession>
<dbReference type="GO" id="GO:0003677">
    <property type="term" value="F:DNA binding"/>
    <property type="evidence" value="ECO:0007669"/>
    <property type="project" value="UniProtKB-UniRule"/>
</dbReference>
<dbReference type="InterPro" id="IPR000445">
    <property type="entry name" value="HhH_motif"/>
</dbReference>
<dbReference type="GO" id="GO:0140078">
    <property type="term" value="F:class I DNA-(apurinic or apyrimidinic site) endonuclease activity"/>
    <property type="evidence" value="ECO:0007669"/>
    <property type="project" value="UniProtKB-EC"/>
</dbReference>
<dbReference type="PANTHER" id="PTHR43286">
    <property type="entry name" value="ENDONUCLEASE III-LIKE PROTEIN 1"/>
    <property type="match status" value="1"/>
</dbReference>
<keyword evidence="13" id="KW-0539">Nucleus</keyword>
<keyword evidence="11 13" id="KW-0456">Lyase</keyword>
<dbReference type="InterPro" id="IPR030841">
    <property type="entry name" value="NTH1"/>
</dbReference>
<sequence>MPRGRPKQSEDQDVKDKKEIKSETQNVKTIEYEAIKKEENSSKIDLNKFKFEKKPTIKIEFENDEETQKTDYKSLWEPPNWRHFLDNLRMMRSNNDAPVDSMGCHMTMDENAPPKVIRYQTLISLMLSSQTKDQVTFAAMERLKERGLTVDNVLAMTDDELGKLIYPVGFWKTKVKYIKKTTQTLKDQYDGDIPNSVEKLCKLTGVGPKMAHICMKVAWDKVTGIGVDTHVHRISNRIGWVKKPTVTPEDTRKALESWLPFELWSEVNHLMVGFGQTICLPLGPSCDKCLNKDICPSSGKLKRSSPNKKSPIKNTPETNSELNITEEPLQLPQKIKVECFKVEEKDVGVQCQSQNVSISELEPKDKTVVSSQKRQLKRQSPRNKIINENETLTDVKESKINLRVKKKKSYNI</sequence>
<dbReference type="InterPro" id="IPR023170">
    <property type="entry name" value="HhH_base_excis_C"/>
</dbReference>
<dbReference type="FunFam" id="1.10.340.30:FF:000005">
    <property type="entry name" value="Endonuclease III-like protein 1"/>
    <property type="match status" value="1"/>
</dbReference>
<evidence type="ECO:0000313" key="16">
    <source>
        <dbReference type="EMBL" id="KPJ12688.1"/>
    </source>
</evidence>
<evidence type="ECO:0000256" key="13">
    <source>
        <dbReference type="HAMAP-Rule" id="MF_03183"/>
    </source>
</evidence>
<evidence type="ECO:0000256" key="14">
    <source>
        <dbReference type="SAM" id="MobiDB-lite"/>
    </source>
</evidence>
<dbReference type="SMART" id="SM00478">
    <property type="entry name" value="ENDO3c"/>
    <property type="match status" value="1"/>
</dbReference>
<dbReference type="GO" id="GO:0006289">
    <property type="term" value="P:nucleotide-excision repair"/>
    <property type="evidence" value="ECO:0007669"/>
    <property type="project" value="TreeGrafter"/>
</dbReference>
<reference evidence="16 17" key="1">
    <citation type="journal article" date="2015" name="Nat. Commun.">
        <title>Outbred genome sequencing and CRISPR/Cas9 gene editing in butterflies.</title>
        <authorList>
            <person name="Li X."/>
            <person name="Fan D."/>
            <person name="Zhang W."/>
            <person name="Liu G."/>
            <person name="Zhang L."/>
            <person name="Zhao L."/>
            <person name="Fang X."/>
            <person name="Chen L."/>
            <person name="Dong Y."/>
            <person name="Chen Y."/>
            <person name="Ding Y."/>
            <person name="Zhao R."/>
            <person name="Feng M."/>
            <person name="Zhu Y."/>
            <person name="Feng Y."/>
            <person name="Jiang X."/>
            <person name="Zhu D."/>
            <person name="Xiang H."/>
            <person name="Feng X."/>
            <person name="Li S."/>
            <person name="Wang J."/>
            <person name="Zhang G."/>
            <person name="Kronforst M.R."/>
            <person name="Wang W."/>
        </authorList>
    </citation>
    <scope>NUCLEOTIDE SEQUENCE [LARGE SCALE GENOMIC DNA]</scope>
    <source>
        <strain evidence="16">Ya'a_city_454_Pm</strain>
        <tissue evidence="16">Whole body</tissue>
    </source>
</reference>
<dbReference type="GO" id="GO:0046872">
    <property type="term" value="F:metal ion binding"/>
    <property type="evidence" value="ECO:0007669"/>
    <property type="project" value="UniProtKB-KW"/>
</dbReference>
<evidence type="ECO:0000256" key="8">
    <source>
        <dbReference type="ARBA" id="ARBA00023004"/>
    </source>
</evidence>
<keyword evidence="3" id="KW-0004">4Fe-4S</keyword>
<evidence type="ECO:0000259" key="15">
    <source>
        <dbReference type="SMART" id="SM00478"/>
    </source>
</evidence>
<feature type="domain" description="HhH-GPD" evidence="15">
    <location>
        <begin position="127"/>
        <end position="277"/>
    </location>
</feature>
<dbReference type="SUPFAM" id="SSF48150">
    <property type="entry name" value="DNA-glycosylase"/>
    <property type="match status" value="1"/>
</dbReference>
<dbReference type="Gene3D" id="1.10.340.30">
    <property type="entry name" value="Hypothetical protein, domain 2"/>
    <property type="match status" value="1"/>
</dbReference>
<feature type="region of interest" description="Disordered" evidence="14">
    <location>
        <begin position="299"/>
        <end position="321"/>
    </location>
</feature>
<dbReference type="EMBL" id="KQ460711">
    <property type="protein sequence ID" value="KPJ12688.1"/>
    <property type="molecule type" value="Genomic_DNA"/>
</dbReference>
<dbReference type="EC" id="4.2.99.18" evidence="13"/>
<evidence type="ECO:0000313" key="17">
    <source>
        <dbReference type="Proteomes" id="UP000053240"/>
    </source>
</evidence>
<keyword evidence="7" id="KW-0809">Transit peptide</keyword>
<dbReference type="Pfam" id="PF00633">
    <property type="entry name" value="HHH"/>
    <property type="match status" value="1"/>
</dbReference>
<protein>
    <recommendedName>
        <fullName evidence="13">Endonuclease III homolog</fullName>
        <ecNumber evidence="13">3.2.2.-</ecNumber>
        <ecNumber evidence="13">4.2.99.18</ecNumber>
    </recommendedName>
    <alternativeName>
        <fullName evidence="13">Bifunctional DNA N-glycosylase/DNA-(apurinic or apyrimidinic site) lyase</fullName>
        <shortName evidence="13">DNA glycosylase/AP lyase</shortName>
    </alternativeName>
</protein>
<evidence type="ECO:0000256" key="4">
    <source>
        <dbReference type="ARBA" id="ARBA00022723"/>
    </source>
</evidence>
<dbReference type="Gene3D" id="1.10.1670.10">
    <property type="entry name" value="Helix-hairpin-Helix base-excision DNA repair enzymes (C-terminal)"/>
    <property type="match status" value="1"/>
</dbReference>
<comment type="caution">
    <text evidence="13">Lacks conserved residue(s) required for the propagation of feature annotation.</text>
</comment>